<feature type="region of interest" description="Disordered" evidence="1">
    <location>
        <begin position="1"/>
        <end position="39"/>
    </location>
</feature>
<accession>A0A0D9WXE5</accession>
<sequence>MKLQPIAEASTSTTGTSRKVRKRRRGKKGKNPTKPYGHQDQWCYRCGNWEHWSRICRELLHATDVQQSKKKRKRKPRTRRAGKKGPVNANTPIKIPNITPQEASEEDVWVIVEISSNDLPVCI</sequence>
<proteinExistence type="predicted"/>
<evidence type="ECO:0008006" key="4">
    <source>
        <dbReference type="Google" id="ProtNLM"/>
    </source>
</evidence>
<feature type="region of interest" description="Disordered" evidence="1">
    <location>
        <begin position="63"/>
        <end position="100"/>
    </location>
</feature>
<evidence type="ECO:0000313" key="2">
    <source>
        <dbReference type="EnsemblPlants" id="LPERR07G07950.1"/>
    </source>
</evidence>
<dbReference type="EnsemblPlants" id="LPERR07G07950.1">
    <property type="protein sequence ID" value="LPERR07G07950.1"/>
    <property type="gene ID" value="LPERR07G07950"/>
</dbReference>
<organism evidence="2 3">
    <name type="scientific">Leersia perrieri</name>
    <dbReference type="NCBI Taxonomy" id="77586"/>
    <lineage>
        <taxon>Eukaryota</taxon>
        <taxon>Viridiplantae</taxon>
        <taxon>Streptophyta</taxon>
        <taxon>Embryophyta</taxon>
        <taxon>Tracheophyta</taxon>
        <taxon>Spermatophyta</taxon>
        <taxon>Magnoliopsida</taxon>
        <taxon>Liliopsida</taxon>
        <taxon>Poales</taxon>
        <taxon>Poaceae</taxon>
        <taxon>BOP clade</taxon>
        <taxon>Oryzoideae</taxon>
        <taxon>Oryzeae</taxon>
        <taxon>Oryzinae</taxon>
        <taxon>Leersia</taxon>
    </lineage>
</organism>
<name>A0A0D9WXE5_9ORYZ</name>
<evidence type="ECO:0000256" key="1">
    <source>
        <dbReference type="SAM" id="MobiDB-lite"/>
    </source>
</evidence>
<dbReference type="HOGENOM" id="CLU_146309_0_0_1"/>
<reference evidence="2 3" key="1">
    <citation type="submission" date="2012-08" db="EMBL/GenBank/DDBJ databases">
        <title>Oryza genome evolution.</title>
        <authorList>
            <person name="Wing R.A."/>
        </authorList>
    </citation>
    <scope>NUCLEOTIDE SEQUENCE</scope>
</reference>
<feature type="compositionally biased region" description="Basic residues" evidence="1">
    <location>
        <begin position="18"/>
        <end position="31"/>
    </location>
</feature>
<dbReference type="Proteomes" id="UP000032180">
    <property type="component" value="Chromosome 7"/>
</dbReference>
<dbReference type="AlphaFoldDB" id="A0A0D9WXE5"/>
<evidence type="ECO:0000313" key="3">
    <source>
        <dbReference type="Proteomes" id="UP000032180"/>
    </source>
</evidence>
<feature type="compositionally biased region" description="Basic residues" evidence="1">
    <location>
        <begin position="68"/>
        <end position="83"/>
    </location>
</feature>
<protein>
    <recommendedName>
        <fullName evidence="4">CCHC-type domain-containing protein</fullName>
    </recommendedName>
</protein>
<keyword evidence="3" id="KW-1185">Reference proteome</keyword>
<reference evidence="2" key="3">
    <citation type="submission" date="2015-04" db="UniProtKB">
        <authorList>
            <consortium name="EnsemblPlants"/>
        </authorList>
    </citation>
    <scope>IDENTIFICATION</scope>
</reference>
<dbReference type="Gramene" id="LPERR07G07950.1">
    <property type="protein sequence ID" value="LPERR07G07950.1"/>
    <property type="gene ID" value="LPERR07G07950"/>
</dbReference>
<reference evidence="3" key="2">
    <citation type="submission" date="2013-12" db="EMBL/GenBank/DDBJ databases">
        <authorList>
            <person name="Yu Y."/>
            <person name="Lee S."/>
            <person name="de Baynast K."/>
            <person name="Wissotski M."/>
            <person name="Liu L."/>
            <person name="Talag J."/>
            <person name="Goicoechea J."/>
            <person name="Angelova A."/>
            <person name="Jetty R."/>
            <person name="Kudrna D."/>
            <person name="Golser W."/>
            <person name="Rivera L."/>
            <person name="Zhang J."/>
            <person name="Wing R."/>
        </authorList>
    </citation>
    <scope>NUCLEOTIDE SEQUENCE</scope>
</reference>